<dbReference type="Proteomes" id="UP001152320">
    <property type="component" value="Chromosome 13"/>
</dbReference>
<proteinExistence type="predicted"/>
<evidence type="ECO:0000313" key="3">
    <source>
        <dbReference type="Proteomes" id="UP001152320"/>
    </source>
</evidence>
<dbReference type="PANTHER" id="PTHR20951">
    <property type="entry name" value="C13ORF1 PROTEIN-RELATED"/>
    <property type="match status" value="1"/>
</dbReference>
<dbReference type="InterPro" id="IPR043136">
    <property type="entry name" value="B30.2/SPRY_sf"/>
</dbReference>
<protein>
    <submittedName>
        <fullName evidence="2">SPRY domain-containing protein 7</fullName>
    </submittedName>
</protein>
<dbReference type="AlphaFoldDB" id="A0A9Q1H0D8"/>
<dbReference type="InterPro" id="IPR013320">
    <property type="entry name" value="ConA-like_dom_sf"/>
</dbReference>
<dbReference type="OrthoDB" id="40953at2759"/>
<dbReference type="CDD" id="cd12880">
    <property type="entry name" value="SPRYD7"/>
    <property type="match status" value="1"/>
</dbReference>
<evidence type="ECO:0000259" key="1">
    <source>
        <dbReference type="SMART" id="SM00449"/>
    </source>
</evidence>
<comment type="caution">
    <text evidence="2">The sequence shown here is derived from an EMBL/GenBank/DDBJ whole genome shotgun (WGS) entry which is preliminary data.</text>
</comment>
<dbReference type="SUPFAM" id="SSF49899">
    <property type="entry name" value="Concanavalin A-like lectins/glucanases"/>
    <property type="match status" value="1"/>
</dbReference>
<evidence type="ECO:0000313" key="2">
    <source>
        <dbReference type="EMBL" id="KAJ8030432.1"/>
    </source>
</evidence>
<name>A0A9Q1H0D8_HOLLE</name>
<accession>A0A9Q1H0D8</accession>
<reference evidence="2" key="1">
    <citation type="submission" date="2021-10" db="EMBL/GenBank/DDBJ databases">
        <title>Tropical sea cucumber genome reveals ecological adaptation and Cuvierian tubules defense mechanism.</title>
        <authorList>
            <person name="Chen T."/>
        </authorList>
    </citation>
    <scope>NUCLEOTIDE SEQUENCE</scope>
    <source>
        <strain evidence="2">Nanhai2018</strain>
        <tissue evidence="2">Muscle</tissue>
    </source>
</reference>
<dbReference type="Gene3D" id="2.60.120.920">
    <property type="match status" value="1"/>
</dbReference>
<organism evidence="2 3">
    <name type="scientific">Holothuria leucospilota</name>
    <name type="common">Black long sea cucumber</name>
    <name type="synonym">Mertensiothuria leucospilota</name>
    <dbReference type="NCBI Taxonomy" id="206669"/>
    <lineage>
        <taxon>Eukaryota</taxon>
        <taxon>Metazoa</taxon>
        <taxon>Echinodermata</taxon>
        <taxon>Eleutherozoa</taxon>
        <taxon>Echinozoa</taxon>
        <taxon>Holothuroidea</taxon>
        <taxon>Aspidochirotacea</taxon>
        <taxon>Aspidochirotida</taxon>
        <taxon>Holothuriidae</taxon>
        <taxon>Holothuria</taxon>
    </lineage>
</organism>
<sequence length="201" mass="22040">MSGCFCCVKCRCCPWRVGFGTGHIPLKEIPVVCLDTNHMGNDVVIVKTGRRICGTGGALANAPLVQDKAYFEMKLQSTGVWGIGLASRKVNLNKVPLGSSQTDAECWMLRSDGSVYHGSDCIKKLGIELQEGDIVGVTYDHIELNFYKNGESLQCPVTGIKGTLYPAIYVDDGAILDLQFSEFYHVPPNNFDKIMIEKSLL</sequence>
<feature type="domain" description="SPRY" evidence="1">
    <location>
        <begin position="66"/>
        <end position="184"/>
    </location>
</feature>
<keyword evidence="3" id="KW-1185">Reference proteome</keyword>
<gene>
    <name evidence="2" type="ORF">HOLleu_26864</name>
</gene>
<dbReference type="EMBL" id="JAIZAY010000013">
    <property type="protein sequence ID" value="KAJ8030432.1"/>
    <property type="molecule type" value="Genomic_DNA"/>
</dbReference>
<dbReference type="InterPro" id="IPR035766">
    <property type="entry name" value="SPRYD7"/>
</dbReference>
<dbReference type="SMART" id="SM00449">
    <property type="entry name" value="SPRY"/>
    <property type="match status" value="1"/>
</dbReference>
<dbReference type="Pfam" id="PF00622">
    <property type="entry name" value="SPRY"/>
    <property type="match status" value="1"/>
</dbReference>
<dbReference type="InterPro" id="IPR003877">
    <property type="entry name" value="SPRY_dom"/>
</dbReference>
<dbReference type="PANTHER" id="PTHR20951:SF2">
    <property type="entry name" value="SPRY DOMAIN-CONTAINING PROTEIN 7"/>
    <property type="match status" value="1"/>
</dbReference>